<protein>
    <submittedName>
        <fullName evidence="5">Uncharacterized protein</fullName>
    </submittedName>
</protein>
<dbReference type="SUPFAM" id="SSF75217">
    <property type="entry name" value="alpha/beta knot"/>
    <property type="match status" value="1"/>
</dbReference>
<sequence length="164" mass="18516">MGSQDLSSRRPLLTRIISSSFYLSHGIRRDVTLEFYLWDAKRRIVFQGGSLKHVHVDEASLIGIIRKIEARIPVASRKIKIHDGITLEGSVEFGDEPGFIIDEHGTPLELVISKITGSPVFIIPLHNTLPNDVRENQRVKVTSKPKQPDVVIAILNMKLDRLYL</sequence>
<dbReference type="HOGENOM" id="CLU_1514691_0_0_2"/>
<organism evidence="5 6">
    <name type="scientific">Infirmifilum uzonense</name>
    <dbReference type="NCBI Taxonomy" id="1550241"/>
    <lineage>
        <taxon>Archaea</taxon>
        <taxon>Thermoproteota</taxon>
        <taxon>Thermoprotei</taxon>
        <taxon>Thermofilales</taxon>
        <taxon>Thermofilaceae</taxon>
        <taxon>Infirmifilum</taxon>
    </lineage>
</organism>
<keyword evidence="6" id="KW-1185">Reference proteome</keyword>
<dbReference type="GO" id="GO:0032259">
    <property type="term" value="P:methylation"/>
    <property type="evidence" value="ECO:0007669"/>
    <property type="project" value="UniProtKB-KW"/>
</dbReference>
<dbReference type="PATRIC" id="fig|1550241.5.peg.1416"/>
<dbReference type="Proteomes" id="UP000067434">
    <property type="component" value="Chromosome"/>
</dbReference>
<dbReference type="KEGG" id="thf:MA03_06830"/>
<dbReference type="Pfam" id="PF04013">
    <property type="entry name" value="Methyltrn_RNA_2"/>
    <property type="match status" value="1"/>
</dbReference>
<dbReference type="InterPro" id="IPR029026">
    <property type="entry name" value="tRNA_m1G_MTases_N"/>
</dbReference>
<name>A0A0F7CL93_9CREN</name>
<reference evidence="5 6" key="1">
    <citation type="journal article" date="2015" name="Stand. Genomic Sci.">
        <title>Complete genome sequence of and proposal of Thermofilum uzonense sp. nov. a novel hyperthermophilic crenarchaeon and emended description of the genus Thermofilum.</title>
        <authorList>
            <person name="Toshchakov S.V."/>
            <person name="Korzhenkov A.A."/>
            <person name="Samarov N.I."/>
            <person name="Mazunin I.O."/>
            <person name="Mozhey O.I."/>
            <person name="Shmyr I.S."/>
            <person name="Derbikova K.S."/>
            <person name="Taranov E.A."/>
            <person name="Dominova I.N."/>
            <person name="Bonch-Osmolovskaya E.A."/>
            <person name="Patrushev M.V."/>
            <person name="Podosokorskaya O.A."/>
            <person name="Kublanov I.V."/>
        </authorList>
    </citation>
    <scope>NUCLEOTIDE SEQUENCE [LARGE SCALE GENOMIC DNA]</scope>
    <source>
        <strain evidence="5 6">1807-2</strain>
    </source>
</reference>
<evidence type="ECO:0000256" key="2">
    <source>
        <dbReference type="ARBA" id="ARBA00022603"/>
    </source>
</evidence>
<gene>
    <name evidence="5" type="ORF">MA03_06830</name>
</gene>
<evidence type="ECO:0000256" key="1">
    <source>
        <dbReference type="ARBA" id="ARBA00022490"/>
    </source>
</evidence>
<proteinExistence type="predicted"/>
<accession>A0A0F7CL93</accession>
<dbReference type="STRING" id="1550241.MA03_06830"/>
<dbReference type="EMBL" id="CP009961">
    <property type="protein sequence ID" value="AKG39011.1"/>
    <property type="molecule type" value="Genomic_DNA"/>
</dbReference>
<dbReference type="Gene3D" id="3.40.1280.10">
    <property type="match status" value="1"/>
</dbReference>
<evidence type="ECO:0000313" key="6">
    <source>
        <dbReference type="Proteomes" id="UP000067434"/>
    </source>
</evidence>
<keyword evidence="2" id="KW-0489">Methyltransferase</keyword>
<dbReference type="InterPro" id="IPR007158">
    <property type="entry name" value="TrmY"/>
</dbReference>
<evidence type="ECO:0000256" key="4">
    <source>
        <dbReference type="ARBA" id="ARBA00022691"/>
    </source>
</evidence>
<keyword evidence="1" id="KW-0963">Cytoplasm</keyword>
<evidence type="ECO:0000313" key="5">
    <source>
        <dbReference type="EMBL" id="AKG39011.1"/>
    </source>
</evidence>
<evidence type="ECO:0000256" key="3">
    <source>
        <dbReference type="ARBA" id="ARBA00022679"/>
    </source>
</evidence>
<keyword evidence="3" id="KW-0808">Transferase</keyword>
<dbReference type="InterPro" id="IPR029028">
    <property type="entry name" value="Alpha/beta_knot_MTases"/>
</dbReference>
<dbReference type="GO" id="GO:0008175">
    <property type="term" value="F:tRNA methyltransferase activity"/>
    <property type="evidence" value="ECO:0007669"/>
    <property type="project" value="InterPro"/>
</dbReference>
<keyword evidence="4" id="KW-0949">S-adenosyl-L-methionine</keyword>
<dbReference type="AlphaFoldDB" id="A0A0F7CL93"/>